<dbReference type="InterPro" id="IPR038637">
    <property type="entry name" value="NPCBM_sf"/>
</dbReference>
<dbReference type="SUPFAM" id="SSF49785">
    <property type="entry name" value="Galactose-binding domain-like"/>
    <property type="match status" value="1"/>
</dbReference>
<dbReference type="EMBL" id="CP019791">
    <property type="protein sequence ID" value="AQT68066.1"/>
    <property type="molecule type" value="Genomic_DNA"/>
</dbReference>
<dbReference type="PANTHER" id="PTHR30273:SF2">
    <property type="entry name" value="PROTEIN FECR"/>
    <property type="match status" value="1"/>
</dbReference>
<feature type="domain" description="Glycosyl hydrolase family 98 putative carbohydrate-binding module" evidence="2">
    <location>
        <begin position="461"/>
        <end position="544"/>
    </location>
</feature>
<evidence type="ECO:0000259" key="2">
    <source>
        <dbReference type="Pfam" id="PF08305"/>
    </source>
</evidence>
<dbReference type="AlphaFoldDB" id="A0A1U9NKM3"/>
<keyword evidence="4" id="KW-1185">Reference proteome</keyword>
<feature type="domain" description="FecR protein" evidence="1">
    <location>
        <begin position="199"/>
        <end position="262"/>
    </location>
</feature>
<dbReference type="Proteomes" id="UP000189674">
    <property type="component" value="Chromosome"/>
</dbReference>
<evidence type="ECO:0000313" key="3">
    <source>
        <dbReference type="EMBL" id="AQT68066.1"/>
    </source>
</evidence>
<dbReference type="OrthoDB" id="292867at2"/>
<dbReference type="InterPro" id="IPR013222">
    <property type="entry name" value="Glyco_hyd_98_carb-bd"/>
</dbReference>
<evidence type="ECO:0000313" key="4">
    <source>
        <dbReference type="Proteomes" id="UP000189674"/>
    </source>
</evidence>
<dbReference type="InterPro" id="IPR008979">
    <property type="entry name" value="Galactose-bd-like_sf"/>
</dbReference>
<organism evidence="3 4">
    <name type="scientific">Anaerohalosphaera lusitana</name>
    <dbReference type="NCBI Taxonomy" id="1936003"/>
    <lineage>
        <taxon>Bacteria</taxon>
        <taxon>Pseudomonadati</taxon>
        <taxon>Planctomycetota</taxon>
        <taxon>Phycisphaerae</taxon>
        <taxon>Sedimentisphaerales</taxon>
        <taxon>Anaerohalosphaeraceae</taxon>
        <taxon>Anaerohalosphaera</taxon>
    </lineage>
</organism>
<dbReference type="Gene3D" id="2.60.120.1060">
    <property type="entry name" value="NPCBM/NEW2 domain"/>
    <property type="match status" value="1"/>
</dbReference>
<dbReference type="GO" id="GO:0016989">
    <property type="term" value="F:sigma factor antagonist activity"/>
    <property type="evidence" value="ECO:0007669"/>
    <property type="project" value="TreeGrafter"/>
</dbReference>
<dbReference type="PANTHER" id="PTHR30273">
    <property type="entry name" value="PERIPLASMIC SIGNAL SENSOR AND SIGMA FACTOR ACTIVATOR FECR-RELATED"/>
    <property type="match status" value="1"/>
</dbReference>
<dbReference type="Pfam" id="PF04773">
    <property type="entry name" value="FecR"/>
    <property type="match status" value="1"/>
</dbReference>
<proteinExistence type="predicted"/>
<dbReference type="InterPro" id="IPR006860">
    <property type="entry name" value="FecR"/>
</dbReference>
<reference evidence="4" key="1">
    <citation type="submission" date="2017-02" db="EMBL/GenBank/DDBJ databases">
        <title>Comparative genomics and description of representatives of a novel lineage of planctomycetes thriving in anoxic sediments.</title>
        <authorList>
            <person name="Spring S."/>
            <person name="Bunk B."/>
            <person name="Sproer C."/>
        </authorList>
    </citation>
    <scope>NUCLEOTIDE SEQUENCE [LARGE SCALE GENOMIC DNA]</scope>
    <source>
        <strain evidence="4">ST-NAGAB-D1</strain>
    </source>
</reference>
<evidence type="ECO:0000259" key="1">
    <source>
        <dbReference type="Pfam" id="PF04773"/>
    </source>
</evidence>
<dbReference type="RefSeq" id="WP_146660766.1">
    <property type="nucleotide sequence ID" value="NZ_CP019791.1"/>
</dbReference>
<dbReference type="InterPro" id="IPR012373">
    <property type="entry name" value="Ferrdict_sens_TM"/>
</dbReference>
<sequence length="551" mass="60167">MEAKDKMLFEISALALKASDNSVTSAEFDRLQYLLKTDPLAVKYYLDFMYTFASMDEIKGIAPDKNQQECNKLLLELAEYENTAEEVEIPAEKPSRELIQKVVYPAPEKRQFSKFQIITLVMSAAAMLFVFLFPRVAPEKVDVIEVATLVDQMNAEWTKSDFNKGDSLWTNKGPLKLKKGLAKIAFNSGVETVLEGPAEIEFKGEQKIALLSGKIFATVPSSAVGFTVQTPGAHIVDYGTEFGVMIDSAGNTEAHVYKGQVELRPGADPLVFENATRLTAGLAAQYDPLSDTTTAIPVRSYTFARQVVSSSNFVWRGEPVDLADIIGHGNGFGTGKIEVGVDPITGKLINEFEMVGNSGKGGYADVAESKMIDGVFIPNASWGPVKVSSMGHLFNDAPATTGRYWGAIFNGAVHGVDDSSRHNLVLNGVDYGRVESPSAFSLHANLGITFDLDAIRENVPGTELKSLTAECGISSTVSDVFGYESQADFFVLIDGQARYTRKGATPEQGGEKIEIDIRPNDRFLTFVVTDAGEIPRDWAIFVKPFLHFNIN</sequence>
<accession>A0A1U9NKM3</accession>
<dbReference type="Pfam" id="PF08305">
    <property type="entry name" value="NPCBM"/>
    <property type="match status" value="1"/>
</dbReference>
<protein>
    <submittedName>
        <fullName evidence="3">FecR protein</fullName>
    </submittedName>
</protein>
<name>A0A1U9NKM3_9BACT</name>
<dbReference type="STRING" id="1936003.STSP2_01221"/>
<dbReference type="KEGG" id="alus:STSP2_01221"/>
<dbReference type="Gene3D" id="2.60.120.1440">
    <property type="match status" value="1"/>
</dbReference>
<gene>
    <name evidence="3" type="ORF">STSP2_01221</name>
</gene>